<proteinExistence type="inferred from homology"/>
<accession>A0A6A7C5G4</accession>
<keyword evidence="2" id="KW-0808">Transferase</keyword>
<organism evidence="15 16">
    <name type="scientific">Piedraia hortae CBS 480.64</name>
    <dbReference type="NCBI Taxonomy" id="1314780"/>
    <lineage>
        <taxon>Eukaryota</taxon>
        <taxon>Fungi</taxon>
        <taxon>Dikarya</taxon>
        <taxon>Ascomycota</taxon>
        <taxon>Pezizomycotina</taxon>
        <taxon>Dothideomycetes</taxon>
        <taxon>Dothideomycetidae</taxon>
        <taxon>Capnodiales</taxon>
        <taxon>Piedraiaceae</taxon>
        <taxon>Piedraia</taxon>
    </lineage>
</organism>
<dbReference type="Proteomes" id="UP000799421">
    <property type="component" value="Unassembled WGS sequence"/>
</dbReference>
<dbReference type="EC" id="2.3.2.23" evidence="1"/>
<evidence type="ECO:0000256" key="13">
    <source>
        <dbReference type="RuleBase" id="RU362109"/>
    </source>
</evidence>
<evidence type="ECO:0000256" key="6">
    <source>
        <dbReference type="ARBA" id="ARBA00039884"/>
    </source>
</evidence>
<keyword evidence="5 13" id="KW-0067">ATP-binding</keyword>
<dbReference type="InterPro" id="IPR023313">
    <property type="entry name" value="UBQ-conjugating_AS"/>
</dbReference>
<feature type="domain" description="UBC core" evidence="14">
    <location>
        <begin position="5"/>
        <end position="156"/>
    </location>
</feature>
<comment type="similarity">
    <text evidence="13">Belongs to the ubiquitin-conjugating enzyme family.</text>
</comment>
<dbReference type="InterPro" id="IPR000608">
    <property type="entry name" value="UBC"/>
</dbReference>
<evidence type="ECO:0000256" key="9">
    <source>
        <dbReference type="ARBA" id="ARBA00042190"/>
    </source>
</evidence>
<keyword evidence="3 13" id="KW-0547">Nucleotide-binding</keyword>
<evidence type="ECO:0000256" key="12">
    <source>
        <dbReference type="PROSITE-ProRule" id="PRU10133"/>
    </source>
</evidence>
<keyword evidence="16" id="KW-1185">Reference proteome</keyword>
<evidence type="ECO:0000259" key="14">
    <source>
        <dbReference type="PROSITE" id="PS50127"/>
    </source>
</evidence>
<dbReference type="EMBL" id="MU005965">
    <property type="protein sequence ID" value="KAF2862487.1"/>
    <property type="molecule type" value="Genomic_DNA"/>
</dbReference>
<evidence type="ECO:0000256" key="3">
    <source>
        <dbReference type="ARBA" id="ARBA00022741"/>
    </source>
</evidence>
<evidence type="ECO:0000256" key="2">
    <source>
        <dbReference type="ARBA" id="ARBA00022679"/>
    </source>
</evidence>
<dbReference type="InterPro" id="IPR050113">
    <property type="entry name" value="Ub_conjugating_enzyme"/>
</dbReference>
<dbReference type="GO" id="GO:0061631">
    <property type="term" value="F:ubiquitin conjugating enzyme activity"/>
    <property type="evidence" value="ECO:0007669"/>
    <property type="project" value="UniProtKB-EC"/>
</dbReference>
<dbReference type="FunFam" id="3.10.110.10:FF:000037">
    <property type="entry name" value="ubiquitin-conjugating enzyme E2 27"/>
    <property type="match status" value="1"/>
</dbReference>
<dbReference type="SMART" id="SM00212">
    <property type="entry name" value="UBCc"/>
    <property type="match status" value="1"/>
</dbReference>
<evidence type="ECO:0000256" key="7">
    <source>
        <dbReference type="ARBA" id="ARBA00041569"/>
    </source>
</evidence>
<dbReference type="SUPFAM" id="SSF46934">
    <property type="entry name" value="UBA-like"/>
    <property type="match status" value="1"/>
</dbReference>
<gene>
    <name evidence="15" type="ORF">K470DRAFT_280792</name>
</gene>
<dbReference type="CDD" id="cd23800">
    <property type="entry name" value="UBCc_UBE2K"/>
    <property type="match status" value="1"/>
</dbReference>
<dbReference type="Pfam" id="PF00179">
    <property type="entry name" value="UQ_con"/>
    <property type="match status" value="1"/>
</dbReference>
<evidence type="ECO:0000256" key="4">
    <source>
        <dbReference type="ARBA" id="ARBA00022786"/>
    </source>
</evidence>
<name>A0A6A7C5G4_9PEZI</name>
<evidence type="ECO:0000256" key="8">
    <source>
        <dbReference type="ARBA" id="ARBA00042179"/>
    </source>
</evidence>
<feature type="active site" description="Glycyl thioester intermediate" evidence="12">
    <location>
        <position position="94"/>
    </location>
</feature>
<dbReference type="InterPro" id="IPR009060">
    <property type="entry name" value="UBA-like_sf"/>
</dbReference>
<keyword evidence="4 13" id="KW-0833">Ubl conjugation pathway</keyword>
<dbReference type="Gene3D" id="3.10.110.10">
    <property type="entry name" value="Ubiquitin Conjugating Enzyme"/>
    <property type="match status" value="1"/>
</dbReference>
<dbReference type="GO" id="GO:0005524">
    <property type="term" value="F:ATP binding"/>
    <property type="evidence" value="ECO:0007669"/>
    <property type="project" value="UniProtKB-UniRule"/>
</dbReference>
<evidence type="ECO:0000313" key="15">
    <source>
        <dbReference type="EMBL" id="KAF2862487.1"/>
    </source>
</evidence>
<evidence type="ECO:0000313" key="16">
    <source>
        <dbReference type="Proteomes" id="UP000799421"/>
    </source>
</evidence>
<protein>
    <recommendedName>
        <fullName evidence="10">Ubiquitin-conjugating enzyme E2 1</fullName>
        <ecNumber evidence="1">2.3.2.23</ecNumber>
    </recommendedName>
    <alternativeName>
        <fullName evidence="11">E2 ubiquitin-conjugating enzyme 1</fullName>
    </alternativeName>
    <alternativeName>
        <fullName evidence="8">E2 ubiquitin-conjugating enzyme 2</fullName>
    </alternativeName>
    <alternativeName>
        <fullName evidence="9">Ubiquitin carrier protein UBC2</fullName>
    </alternativeName>
    <alternativeName>
        <fullName evidence="6">Ubiquitin-conjugating enzyme E2 2</fullName>
    </alternativeName>
    <alternativeName>
        <fullName evidence="7">Ubiquitin-protein ligase UBC2</fullName>
    </alternativeName>
</protein>
<sequence length="256" mass="28158">MPGAHQTRRLQREIEDVAKDTVCGVTITSMDGSPVSDLTHFKGTFRGPPDTPFEGGCYEVEIKIGSDYPFKAPDMKFITKIWHPNISSQTGAICLDILKDAWSPVLTLKSTIISLQSLLQSPQPDDPQDAEVARMLIHNPREYKKKAKSWAIKYAKAPATTSGSKHTVPGSSVAAGSDVKECRCAIQNSRGPRASHDAYRGYNKAMTDRFVAMGFSVPQVVDSFEFIGLQPNGGREFPLDDGWINEITAHLFRETG</sequence>
<evidence type="ECO:0000256" key="11">
    <source>
        <dbReference type="ARBA" id="ARBA00077197"/>
    </source>
</evidence>
<dbReference type="PANTHER" id="PTHR24067">
    <property type="entry name" value="UBIQUITIN-CONJUGATING ENZYME E2"/>
    <property type="match status" value="1"/>
</dbReference>
<evidence type="ECO:0000256" key="1">
    <source>
        <dbReference type="ARBA" id="ARBA00012486"/>
    </source>
</evidence>
<dbReference type="PROSITE" id="PS00183">
    <property type="entry name" value="UBC_1"/>
    <property type="match status" value="1"/>
</dbReference>
<reference evidence="15" key="1">
    <citation type="journal article" date="2020" name="Stud. Mycol.">
        <title>101 Dothideomycetes genomes: a test case for predicting lifestyles and emergence of pathogens.</title>
        <authorList>
            <person name="Haridas S."/>
            <person name="Albert R."/>
            <person name="Binder M."/>
            <person name="Bloem J."/>
            <person name="Labutti K."/>
            <person name="Salamov A."/>
            <person name="Andreopoulos B."/>
            <person name="Baker S."/>
            <person name="Barry K."/>
            <person name="Bills G."/>
            <person name="Bluhm B."/>
            <person name="Cannon C."/>
            <person name="Castanera R."/>
            <person name="Culley D."/>
            <person name="Daum C."/>
            <person name="Ezra D."/>
            <person name="Gonzalez J."/>
            <person name="Henrissat B."/>
            <person name="Kuo A."/>
            <person name="Liang C."/>
            <person name="Lipzen A."/>
            <person name="Lutzoni F."/>
            <person name="Magnuson J."/>
            <person name="Mondo S."/>
            <person name="Nolan M."/>
            <person name="Ohm R."/>
            <person name="Pangilinan J."/>
            <person name="Park H.-J."/>
            <person name="Ramirez L."/>
            <person name="Alfaro M."/>
            <person name="Sun H."/>
            <person name="Tritt A."/>
            <person name="Yoshinaga Y."/>
            <person name="Zwiers L.-H."/>
            <person name="Turgeon B."/>
            <person name="Goodwin S."/>
            <person name="Spatafora J."/>
            <person name="Crous P."/>
            <person name="Grigoriev I."/>
        </authorList>
    </citation>
    <scope>NUCLEOTIDE SEQUENCE</scope>
    <source>
        <strain evidence="15">CBS 480.64</strain>
    </source>
</reference>
<dbReference type="PROSITE" id="PS50127">
    <property type="entry name" value="UBC_2"/>
    <property type="match status" value="1"/>
</dbReference>
<dbReference type="OrthoDB" id="9993688at2759"/>
<dbReference type="AlphaFoldDB" id="A0A6A7C5G4"/>
<dbReference type="SUPFAM" id="SSF54495">
    <property type="entry name" value="UBC-like"/>
    <property type="match status" value="1"/>
</dbReference>
<dbReference type="InterPro" id="IPR016135">
    <property type="entry name" value="UBQ-conjugating_enzyme/RWD"/>
</dbReference>
<evidence type="ECO:0000256" key="10">
    <source>
        <dbReference type="ARBA" id="ARBA00072431"/>
    </source>
</evidence>
<evidence type="ECO:0000256" key="5">
    <source>
        <dbReference type="ARBA" id="ARBA00022840"/>
    </source>
</evidence>